<keyword evidence="10" id="KW-1185">Reference proteome</keyword>
<dbReference type="OrthoDB" id="9777163at2"/>
<dbReference type="AlphaFoldDB" id="A0A0K2SHF9"/>
<keyword evidence="7 8" id="KW-0472">Membrane</keyword>
<dbReference type="KEGG" id="lpil:LIP_0696"/>
<dbReference type="Proteomes" id="UP000065807">
    <property type="component" value="Chromosome"/>
</dbReference>
<comment type="subcellular location">
    <subcellularLocation>
        <location evidence="1 8">Cell membrane</location>
        <topology evidence="1 8">Multi-pass membrane protein</topology>
    </subcellularLocation>
</comment>
<evidence type="ECO:0000313" key="10">
    <source>
        <dbReference type="Proteomes" id="UP000065807"/>
    </source>
</evidence>
<evidence type="ECO:0000256" key="5">
    <source>
        <dbReference type="ARBA" id="ARBA00022692"/>
    </source>
</evidence>
<dbReference type="Pfam" id="PF01925">
    <property type="entry name" value="TauE"/>
    <property type="match status" value="1"/>
</dbReference>
<feature type="transmembrane region" description="Helical" evidence="8">
    <location>
        <begin position="39"/>
        <end position="64"/>
    </location>
</feature>
<keyword evidence="4 8" id="KW-1003">Cell membrane</keyword>
<evidence type="ECO:0000313" key="9">
    <source>
        <dbReference type="EMBL" id="BAS26553.1"/>
    </source>
</evidence>
<feature type="transmembrane region" description="Helical" evidence="8">
    <location>
        <begin position="202"/>
        <end position="220"/>
    </location>
</feature>
<evidence type="ECO:0000256" key="6">
    <source>
        <dbReference type="ARBA" id="ARBA00022989"/>
    </source>
</evidence>
<protein>
    <recommendedName>
        <fullName evidence="8">Probable membrane transporter protein</fullName>
    </recommendedName>
</protein>
<proteinExistence type="inferred from homology"/>
<dbReference type="GO" id="GO:0005886">
    <property type="term" value="C:plasma membrane"/>
    <property type="evidence" value="ECO:0007669"/>
    <property type="project" value="UniProtKB-SubCell"/>
</dbReference>
<accession>A0A0K2SHF9</accession>
<sequence>MSSFAIILAISVSAGFLGSLLGLGGGIIVIPALTAGMGFPLRAVIGASLVSVIATSSGAGAAYVRDRLTNMRVAMFLELGTTTGAFAGAFLAVLLDPKYLYFLFAAVLLYSAAGMFQRRNLEGAGRVPPSRLAERLHMEGSYHDELLGREVSYRPGRVIPGLGVMVGAGALSGILGIGSGLFKVLGLDMVMGLPIKVSTATSNFMIGVTAAASASVYFARGDIRPDLAAPVALGVLAGAWVGSKLLPHLPGKAIRYLFIPLLIYMAVEMLRQGVMS</sequence>
<feature type="transmembrane region" description="Helical" evidence="8">
    <location>
        <begin position="7"/>
        <end position="33"/>
    </location>
</feature>
<keyword evidence="6 8" id="KW-1133">Transmembrane helix</keyword>
<feature type="transmembrane region" description="Helical" evidence="8">
    <location>
        <begin position="158"/>
        <end position="182"/>
    </location>
</feature>
<feature type="transmembrane region" description="Helical" evidence="8">
    <location>
        <begin position="76"/>
        <end position="93"/>
    </location>
</feature>
<evidence type="ECO:0000256" key="2">
    <source>
        <dbReference type="ARBA" id="ARBA00009142"/>
    </source>
</evidence>
<feature type="transmembrane region" description="Helical" evidence="8">
    <location>
        <begin position="253"/>
        <end position="270"/>
    </location>
</feature>
<dbReference type="STRING" id="1555112.LIP_0696"/>
<organism evidence="9 10">
    <name type="scientific">Limnochorda pilosa</name>
    <dbReference type="NCBI Taxonomy" id="1555112"/>
    <lineage>
        <taxon>Bacteria</taxon>
        <taxon>Bacillati</taxon>
        <taxon>Bacillota</taxon>
        <taxon>Limnochordia</taxon>
        <taxon>Limnochordales</taxon>
        <taxon>Limnochordaceae</taxon>
        <taxon>Limnochorda</taxon>
    </lineage>
</organism>
<feature type="transmembrane region" description="Helical" evidence="8">
    <location>
        <begin position="99"/>
        <end position="116"/>
    </location>
</feature>
<reference evidence="10" key="2">
    <citation type="journal article" date="2016" name="Int. J. Syst. Evol. Microbiol.">
        <title>Complete genome sequence and cell structure of Limnochorda pilosa, a Gram-negative spore-former within the phylum Firmicutes.</title>
        <authorList>
            <person name="Watanabe M."/>
            <person name="Kojima H."/>
            <person name="Fukui M."/>
        </authorList>
    </citation>
    <scope>NUCLEOTIDE SEQUENCE [LARGE SCALE GENOMIC DNA]</scope>
    <source>
        <strain evidence="10">HC45</strain>
    </source>
</reference>
<evidence type="ECO:0000256" key="4">
    <source>
        <dbReference type="ARBA" id="ARBA00022475"/>
    </source>
</evidence>
<dbReference type="RefSeq" id="WP_068141442.1">
    <property type="nucleotide sequence ID" value="NZ_AP014924.1"/>
</dbReference>
<dbReference type="PANTHER" id="PTHR30269:SF23">
    <property type="entry name" value="MEMBRANE TRANSPORTER PROTEIN YDHB-RELATED"/>
    <property type="match status" value="1"/>
</dbReference>
<dbReference type="InterPro" id="IPR002781">
    <property type="entry name" value="TM_pro_TauE-like"/>
</dbReference>
<name>A0A0K2SHF9_LIMPI</name>
<keyword evidence="5 8" id="KW-0812">Transmembrane</keyword>
<evidence type="ECO:0000256" key="7">
    <source>
        <dbReference type="ARBA" id="ARBA00023136"/>
    </source>
</evidence>
<dbReference type="InterPro" id="IPR052017">
    <property type="entry name" value="TSUP"/>
</dbReference>
<evidence type="ECO:0000256" key="8">
    <source>
        <dbReference type="RuleBase" id="RU363041"/>
    </source>
</evidence>
<evidence type="ECO:0000256" key="1">
    <source>
        <dbReference type="ARBA" id="ARBA00004651"/>
    </source>
</evidence>
<comment type="similarity">
    <text evidence="2 8">Belongs to the 4-toluene sulfonate uptake permease (TSUP) (TC 2.A.102) family.</text>
</comment>
<dbReference type="PANTHER" id="PTHR30269">
    <property type="entry name" value="TRANSMEMBRANE PROTEIN YFCA"/>
    <property type="match status" value="1"/>
</dbReference>
<gene>
    <name evidence="9" type="ORF">LIP_0696</name>
</gene>
<reference evidence="10" key="1">
    <citation type="submission" date="2015-07" db="EMBL/GenBank/DDBJ databases">
        <title>Complete genome sequence and phylogenetic analysis of Limnochorda pilosa.</title>
        <authorList>
            <person name="Watanabe M."/>
            <person name="Kojima H."/>
            <person name="Fukui M."/>
        </authorList>
    </citation>
    <scope>NUCLEOTIDE SEQUENCE [LARGE SCALE GENOMIC DNA]</scope>
    <source>
        <strain evidence="10">HC45</strain>
    </source>
</reference>
<keyword evidence="3" id="KW-0813">Transport</keyword>
<feature type="transmembrane region" description="Helical" evidence="8">
    <location>
        <begin position="227"/>
        <end position="247"/>
    </location>
</feature>
<evidence type="ECO:0000256" key="3">
    <source>
        <dbReference type="ARBA" id="ARBA00022448"/>
    </source>
</evidence>
<dbReference type="EMBL" id="AP014924">
    <property type="protein sequence ID" value="BAS26553.1"/>
    <property type="molecule type" value="Genomic_DNA"/>
</dbReference>